<dbReference type="HOGENOM" id="CLU_049186_2_1_1"/>
<reference evidence="1 2" key="1">
    <citation type="submission" date="2014-04" db="EMBL/GenBank/DDBJ databases">
        <authorList>
            <consortium name="DOE Joint Genome Institute"/>
            <person name="Kuo A."/>
            <person name="Kohler A."/>
            <person name="Nagy L.G."/>
            <person name="Floudas D."/>
            <person name="Copeland A."/>
            <person name="Barry K.W."/>
            <person name="Cichocki N."/>
            <person name="Veneault-Fourrey C."/>
            <person name="LaButti K."/>
            <person name="Lindquist E.A."/>
            <person name="Lipzen A."/>
            <person name="Lundell T."/>
            <person name="Morin E."/>
            <person name="Murat C."/>
            <person name="Sun H."/>
            <person name="Tunlid A."/>
            <person name="Henrissat B."/>
            <person name="Grigoriev I.V."/>
            <person name="Hibbett D.S."/>
            <person name="Martin F."/>
            <person name="Nordberg H.P."/>
            <person name="Cantor M.N."/>
            <person name="Hua S.X."/>
        </authorList>
    </citation>
    <scope>NUCLEOTIDE SEQUENCE [LARGE SCALE GENOMIC DNA]</scope>
    <source>
        <strain evidence="1 2">LaAM-08-1</strain>
    </source>
</reference>
<dbReference type="OrthoDB" id="2104739at2759"/>
<sequence length="270" mass="29867">MCETGGDLGQLYQGVGIKGPVSRDASPTPDFNRWADMINNTMDESLPDHAHAKTKALYRDGGRCVLTGHYDMNVYCNIREIAHTINSDLSLSATSTRLTYIFSESADFSRDPEEDSRNKGSTPMRAVMEQFGHGNLLDQLDGNQIHRLENVMSLNSVHHEWFNSLWIWLEQTVSGIAPVCVRGLPEYITFTSPDPVTYPVPSPEYLGIHAACAKVAHFLGATRCLDQLDEDAKDRTTLDPNGGSVDILLHVISGLQISAYSVTKSLNARR</sequence>
<evidence type="ECO:0000313" key="1">
    <source>
        <dbReference type="EMBL" id="KIK01079.1"/>
    </source>
</evidence>
<reference evidence="2" key="2">
    <citation type="submission" date="2015-01" db="EMBL/GenBank/DDBJ databases">
        <title>Evolutionary Origins and Diversification of the Mycorrhizal Mutualists.</title>
        <authorList>
            <consortium name="DOE Joint Genome Institute"/>
            <consortium name="Mycorrhizal Genomics Consortium"/>
            <person name="Kohler A."/>
            <person name="Kuo A."/>
            <person name="Nagy L.G."/>
            <person name="Floudas D."/>
            <person name="Copeland A."/>
            <person name="Barry K.W."/>
            <person name="Cichocki N."/>
            <person name="Veneault-Fourrey C."/>
            <person name="LaButti K."/>
            <person name="Lindquist E.A."/>
            <person name="Lipzen A."/>
            <person name="Lundell T."/>
            <person name="Morin E."/>
            <person name="Murat C."/>
            <person name="Riley R."/>
            <person name="Ohm R."/>
            <person name="Sun H."/>
            <person name="Tunlid A."/>
            <person name="Henrissat B."/>
            <person name="Grigoriev I.V."/>
            <person name="Hibbett D.S."/>
            <person name="Martin F."/>
        </authorList>
    </citation>
    <scope>NUCLEOTIDE SEQUENCE [LARGE SCALE GENOMIC DNA]</scope>
    <source>
        <strain evidence="2">LaAM-08-1</strain>
    </source>
</reference>
<protein>
    <recommendedName>
        <fullName evidence="3">HNH nuclease domain-containing protein</fullName>
    </recommendedName>
</protein>
<dbReference type="STRING" id="1095629.A0A0C9XHR9"/>
<gene>
    <name evidence="1" type="ORF">K443DRAFT_7135</name>
</gene>
<organism evidence="1 2">
    <name type="scientific">Laccaria amethystina LaAM-08-1</name>
    <dbReference type="NCBI Taxonomy" id="1095629"/>
    <lineage>
        <taxon>Eukaryota</taxon>
        <taxon>Fungi</taxon>
        <taxon>Dikarya</taxon>
        <taxon>Basidiomycota</taxon>
        <taxon>Agaricomycotina</taxon>
        <taxon>Agaricomycetes</taxon>
        <taxon>Agaricomycetidae</taxon>
        <taxon>Agaricales</taxon>
        <taxon>Agaricineae</taxon>
        <taxon>Hydnangiaceae</taxon>
        <taxon>Laccaria</taxon>
    </lineage>
</organism>
<evidence type="ECO:0000313" key="2">
    <source>
        <dbReference type="Proteomes" id="UP000054477"/>
    </source>
</evidence>
<proteinExistence type="predicted"/>
<accession>A0A0C9XHR9</accession>
<dbReference type="AlphaFoldDB" id="A0A0C9XHR9"/>
<keyword evidence="2" id="KW-1185">Reference proteome</keyword>
<dbReference type="EMBL" id="KN838612">
    <property type="protein sequence ID" value="KIK01079.1"/>
    <property type="molecule type" value="Genomic_DNA"/>
</dbReference>
<evidence type="ECO:0008006" key="3">
    <source>
        <dbReference type="Google" id="ProtNLM"/>
    </source>
</evidence>
<dbReference type="Proteomes" id="UP000054477">
    <property type="component" value="Unassembled WGS sequence"/>
</dbReference>
<name>A0A0C9XHR9_9AGAR</name>